<feature type="transmembrane region" description="Helical" evidence="1">
    <location>
        <begin position="12"/>
        <end position="32"/>
    </location>
</feature>
<keyword evidence="1" id="KW-0812">Transmembrane</keyword>
<dbReference type="Proteomes" id="UP000187283">
    <property type="component" value="Unassembled WGS sequence"/>
</dbReference>
<protein>
    <submittedName>
        <fullName evidence="2">Uncharacterized protein</fullName>
    </submittedName>
</protein>
<reference evidence="2 3" key="1">
    <citation type="submission" date="2017-01" db="EMBL/GenBank/DDBJ databases">
        <authorList>
            <person name="Mah S.A."/>
            <person name="Swanson W.J."/>
            <person name="Moy G.W."/>
            <person name="Vacquier V.D."/>
        </authorList>
    </citation>
    <scope>NUCLEOTIDE SEQUENCE [LARGE SCALE GENOMIC DNA]</scope>
    <source>
        <strain evidence="2 3">GSMNP</strain>
    </source>
</reference>
<organism evidence="2 3">
    <name type="scientific">Smittium culicis</name>
    <dbReference type="NCBI Taxonomy" id="133412"/>
    <lineage>
        <taxon>Eukaryota</taxon>
        <taxon>Fungi</taxon>
        <taxon>Fungi incertae sedis</taxon>
        <taxon>Zoopagomycota</taxon>
        <taxon>Kickxellomycotina</taxon>
        <taxon>Harpellomycetes</taxon>
        <taxon>Harpellales</taxon>
        <taxon>Legeriomycetaceae</taxon>
        <taxon>Smittium</taxon>
    </lineage>
</organism>
<feature type="transmembrane region" description="Helical" evidence="1">
    <location>
        <begin position="69"/>
        <end position="93"/>
    </location>
</feature>
<comment type="caution">
    <text evidence="2">The sequence shown here is derived from an EMBL/GenBank/DDBJ whole genome shotgun (WGS) entry which is preliminary data.</text>
</comment>
<gene>
    <name evidence="2" type="ORF">AYI70_g1175</name>
</gene>
<sequence>MNALLSTTDISTFRFALATSISLIKLLLYVFIGAQTQSLVEVIGGLGSISNNGHLATQAPNEGKMKASVLRTVTTVLSIILIVGVSLYTYYLVNREIEREKKTETEAETENQTVEEP</sequence>
<name>A0A1R1YDP7_9FUNG</name>
<keyword evidence="1" id="KW-1133">Transmembrane helix</keyword>
<keyword evidence="3" id="KW-1185">Reference proteome</keyword>
<dbReference type="AlphaFoldDB" id="A0A1R1YDP7"/>
<proteinExistence type="predicted"/>
<evidence type="ECO:0000313" key="3">
    <source>
        <dbReference type="Proteomes" id="UP000187283"/>
    </source>
</evidence>
<keyword evidence="1" id="KW-0472">Membrane</keyword>
<evidence type="ECO:0000313" key="2">
    <source>
        <dbReference type="EMBL" id="OMJ25044.1"/>
    </source>
</evidence>
<dbReference type="OrthoDB" id="166803at2759"/>
<dbReference type="EMBL" id="LSSN01000237">
    <property type="protein sequence ID" value="OMJ25044.1"/>
    <property type="molecule type" value="Genomic_DNA"/>
</dbReference>
<accession>A0A1R1YDP7</accession>
<evidence type="ECO:0000256" key="1">
    <source>
        <dbReference type="SAM" id="Phobius"/>
    </source>
</evidence>